<feature type="compositionally biased region" description="Low complexity" evidence="2">
    <location>
        <begin position="42"/>
        <end position="123"/>
    </location>
</feature>
<evidence type="ECO:0008006" key="5">
    <source>
        <dbReference type="Google" id="ProtNLM"/>
    </source>
</evidence>
<feature type="compositionally biased region" description="Polar residues" evidence="2">
    <location>
        <begin position="134"/>
        <end position="148"/>
    </location>
</feature>
<sequence length="311" mass="32164">MLFLMRLRVLPVLLFFGTALFTLRVGTMWQDATLTAGSPTEAQTNAPAATTPPTASATTTAAATAAPATPGQTTAPAATTPPATPATTMAAAAAPTTAAPTPAPATPASAAAAPPAANGTPTAAPSPPPVSPDGSAQQNLLGQPQAASADTAPTGVDAAPPEPTADNADQDNPFNYSDSEIELLQDLAKRRDELDKRSTALDQREALLAATEQRMDEKLAELKAVQAQIESGLQQQKDAQDAQYKSLVKTYETMKPKDAARIFDSLEMEVLIEVAERMKEAKLAPVLAAMDATKAQAVTVELASRRAPTVQ</sequence>
<evidence type="ECO:0000313" key="3">
    <source>
        <dbReference type="EMBL" id="QEX23524.1"/>
    </source>
</evidence>
<evidence type="ECO:0000313" key="4">
    <source>
        <dbReference type="Proteomes" id="UP000325797"/>
    </source>
</evidence>
<dbReference type="EMBL" id="CP042582">
    <property type="protein sequence ID" value="QEX23524.1"/>
    <property type="molecule type" value="Genomic_DNA"/>
</dbReference>
<name>A0A5J6N2I0_9PROT</name>
<feature type="region of interest" description="Disordered" evidence="2">
    <location>
        <begin position="38"/>
        <end position="176"/>
    </location>
</feature>
<accession>A0A5J6N2I0</accession>
<gene>
    <name evidence="3" type="ORF">FRZ61_34620</name>
</gene>
<dbReference type="KEGG" id="hadh:FRZ61_34620"/>
<dbReference type="AlphaFoldDB" id="A0A5J6N2I0"/>
<dbReference type="Proteomes" id="UP000325797">
    <property type="component" value="Chromosome"/>
</dbReference>
<organism evidence="3 4">
    <name type="scientific">Hypericibacter adhaerens</name>
    <dbReference type="NCBI Taxonomy" id="2602016"/>
    <lineage>
        <taxon>Bacteria</taxon>
        <taxon>Pseudomonadati</taxon>
        <taxon>Pseudomonadota</taxon>
        <taxon>Alphaproteobacteria</taxon>
        <taxon>Rhodospirillales</taxon>
        <taxon>Dongiaceae</taxon>
        <taxon>Hypericibacter</taxon>
    </lineage>
</organism>
<feature type="coiled-coil region" evidence="1">
    <location>
        <begin position="184"/>
        <end position="228"/>
    </location>
</feature>
<protein>
    <recommendedName>
        <fullName evidence="5">Magnesium transporter MgtE intracellular domain-containing protein</fullName>
    </recommendedName>
</protein>
<evidence type="ECO:0000256" key="1">
    <source>
        <dbReference type="SAM" id="Coils"/>
    </source>
</evidence>
<dbReference type="SUPFAM" id="SSF158791">
    <property type="entry name" value="MgtE N-terminal domain-like"/>
    <property type="match status" value="1"/>
</dbReference>
<keyword evidence="1" id="KW-0175">Coiled coil</keyword>
<reference evidence="3 4" key="1">
    <citation type="submission" date="2019-08" db="EMBL/GenBank/DDBJ databases">
        <title>Hyperibacter terrae gen. nov., sp. nov. and Hyperibacter viscosus sp. nov., two new members in the family Rhodospirillaceae isolated from the rhizosphere of Hypericum perforatum.</title>
        <authorList>
            <person name="Noviana Z."/>
        </authorList>
    </citation>
    <scope>NUCLEOTIDE SEQUENCE [LARGE SCALE GENOMIC DNA]</scope>
    <source>
        <strain evidence="3 4">R5959</strain>
    </source>
</reference>
<evidence type="ECO:0000256" key="2">
    <source>
        <dbReference type="SAM" id="MobiDB-lite"/>
    </source>
</evidence>
<keyword evidence="4" id="KW-1185">Reference proteome</keyword>
<proteinExistence type="predicted"/>